<dbReference type="Pfam" id="PF10292">
    <property type="entry name" value="7TM_GPCR_Srab"/>
    <property type="match status" value="1"/>
</dbReference>
<evidence type="ECO:0000256" key="1">
    <source>
        <dbReference type="ARBA" id="ARBA00004141"/>
    </source>
</evidence>
<keyword evidence="3 5" id="KW-1133">Transmembrane helix</keyword>
<evidence type="ECO:0000256" key="5">
    <source>
        <dbReference type="SAM" id="Phobius"/>
    </source>
</evidence>
<protein>
    <submittedName>
        <fullName evidence="7">CASP-like protein</fullName>
    </submittedName>
</protein>
<evidence type="ECO:0000256" key="4">
    <source>
        <dbReference type="ARBA" id="ARBA00023136"/>
    </source>
</evidence>
<dbReference type="AlphaFoldDB" id="A0A1I7XF88"/>
<keyword evidence="6" id="KW-1185">Reference proteome</keyword>
<reference evidence="7" key="1">
    <citation type="submission" date="2016-11" db="UniProtKB">
        <authorList>
            <consortium name="WormBaseParasite"/>
        </authorList>
    </citation>
    <scope>IDENTIFICATION</scope>
</reference>
<feature type="transmembrane region" description="Helical" evidence="5">
    <location>
        <begin position="103"/>
        <end position="124"/>
    </location>
</feature>
<dbReference type="WBParaSite" id="Hba_16396">
    <property type="protein sequence ID" value="Hba_16396"/>
    <property type="gene ID" value="Hba_16396"/>
</dbReference>
<evidence type="ECO:0000256" key="3">
    <source>
        <dbReference type="ARBA" id="ARBA00022989"/>
    </source>
</evidence>
<evidence type="ECO:0000313" key="7">
    <source>
        <dbReference type="WBParaSite" id="Hba_16396"/>
    </source>
</evidence>
<keyword evidence="2 5" id="KW-0812">Transmembrane</keyword>
<dbReference type="Proteomes" id="UP000095283">
    <property type="component" value="Unplaced"/>
</dbReference>
<accession>A0A1I7XF88</accession>
<sequence>MKEQHVVPFEKILLIFTVLVLDLIHSISVSSMQLAMVFERVLATYWRADYEKSTYWIGVALIISSLIFSFLAVLWTVLEEHLDSYYGYCSAATPYTSTRLSTLLIMLTIFGIVSLFGFIIIRVYNQSSLKR</sequence>
<comment type="subcellular location">
    <subcellularLocation>
        <location evidence="1">Membrane</location>
        <topology evidence="1">Multi-pass membrane protein</topology>
    </subcellularLocation>
</comment>
<name>A0A1I7XF88_HETBA</name>
<dbReference type="InterPro" id="IPR019408">
    <property type="entry name" value="7TM_GPCR_serpentine_rcpt_Srab"/>
</dbReference>
<feature type="transmembrane region" description="Helical" evidence="5">
    <location>
        <begin position="55"/>
        <end position="78"/>
    </location>
</feature>
<evidence type="ECO:0000313" key="6">
    <source>
        <dbReference type="Proteomes" id="UP000095283"/>
    </source>
</evidence>
<keyword evidence="4 5" id="KW-0472">Membrane</keyword>
<evidence type="ECO:0000256" key="2">
    <source>
        <dbReference type="ARBA" id="ARBA00022692"/>
    </source>
</evidence>
<proteinExistence type="predicted"/>
<dbReference type="GO" id="GO:0016020">
    <property type="term" value="C:membrane"/>
    <property type="evidence" value="ECO:0007669"/>
    <property type="project" value="UniProtKB-SubCell"/>
</dbReference>
<organism evidence="6 7">
    <name type="scientific">Heterorhabditis bacteriophora</name>
    <name type="common">Entomopathogenic nematode worm</name>
    <dbReference type="NCBI Taxonomy" id="37862"/>
    <lineage>
        <taxon>Eukaryota</taxon>
        <taxon>Metazoa</taxon>
        <taxon>Ecdysozoa</taxon>
        <taxon>Nematoda</taxon>
        <taxon>Chromadorea</taxon>
        <taxon>Rhabditida</taxon>
        <taxon>Rhabditina</taxon>
        <taxon>Rhabditomorpha</taxon>
        <taxon>Strongyloidea</taxon>
        <taxon>Heterorhabditidae</taxon>
        <taxon>Heterorhabditis</taxon>
    </lineage>
</organism>
<feature type="transmembrane region" description="Helical" evidence="5">
    <location>
        <begin position="12"/>
        <end position="34"/>
    </location>
</feature>